<dbReference type="InterPro" id="IPR034660">
    <property type="entry name" value="DinB/YfiT-like"/>
</dbReference>
<dbReference type="InterPro" id="IPR036527">
    <property type="entry name" value="SCP2_sterol-bd_dom_sf"/>
</dbReference>
<proteinExistence type="predicted"/>
<evidence type="ECO:0000313" key="3">
    <source>
        <dbReference type="EMBL" id="MDI5972065.1"/>
    </source>
</evidence>
<dbReference type="Pfam" id="PF11716">
    <property type="entry name" value="MDMPI_N"/>
    <property type="match status" value="1"/>
</dbReference>
<name>A0AA90HAK9_9ACTN</name>
<dbReference type="SUPFAM" id="SSF109854">
    <property type="entry name" value="DinB/YfiT-like putative metalloenzymes"/>
    <property type="match status" value="1"/>
</dbReference>
<protein>
    <submittedName>
        <fullName evidence="3">Maleylpyruvate isomerase family mycothiol-dependent enzyme</fullName>
    </submittedName>
</protein>
<accession>A0AA90HAK9</accession>
<dbReference type="PANTHER" id="PTHR40758">
    <property type="entry name" value="CONSERVED PROTEIN"/>
    <property type="match status" value="1"/>
</dbReference>
<keyword evidence="3" id="KW-0413">Isomerase</keyword>
<gene>
    <name evidence="3" type="ORF">POF50_022460</name>
</gene>
<dbReference type="EMBL" id="JABXJJ020000028">
    <property type="protein sequence ID" value="MDI5972065.1"/>
    <property type="molecule type" value="Genomic_DNA"/>
</dbReference>
<dbReference type="InterPro" id="IPR010872">
    <property type="entry name" value="MDMPI_C-term_domain"/>
</dbReference>
<dbReference type="SUPFAM" id="SSF55718">
    <property type="entry name" value="SCP-like"/>
    <property type="match status" value="1"/>
</dbReference>
<feature type="domain" description="MDMPI C-terminal" evidence="1">
    <location>
        <begin position="142"/>
        <end position="235"/>
    </location>
</feature>
<dbReference type="InterPro" id="IPR017517">
    <property type="entry name" value="Maleyloyr_isom"/>
</dbReference>
<dbReference type="Pfam" id="PF07398">
    <property type="entry name" value="MDMPI_C"/>
    <property type="match status" value="1"/>
</dbReference>
<sequence>MENAEFIEVLRTEGETLAVLADRAGWDAEVPSCPGWHTRDLVAHLGNVHRRVALYVAGATEPVRGAWEAPADAELDDWYRAGHAALVDALSNAPADLECWTFVPAASPLAFWTRRQAHEMAVHRIDAELAAGAEHLPFGTSFAADGIDELLHGALSRPQGTLRSGSPHAIRVRPTDAGGRSWLLRLSNDPPRVHNDDPAPADCTVSGTADALYAALWNRSGFKELDVTGDTSLVDQWSTLAAV</sequence>
<dbReference type="GO" id="GO:0016853">
    <property type="term" value="F:isomerase activity"/>
    <property type="evidence" value="ECO:0007669"/>
    <property type="project" value="UniProtKB-KW"/>
</dbReference>
<dbReference type="InterPro" id="IPR024344">
    <property type="entry name" value="MDMPI_metal-binding"/>
</dbReference>
<dbReference type="AlphaFoldDB" id="A0AA90HAK9"/>
<evidence type="ECO:0000259" key="1">
    <source>
        <dbReference type="Pfam" id="PF07398"/>
    </source>
</evidence>
<organism evidence="3">
    <name type="scientific">Streptantibioticus silvisoli</name>
    <dbReference type="NCBI Taxonomy" id="2705255"/>
    <lineage>
        <taxon>Bacteria</taxon>
        <taxon>Bacillati</taxon>
        <taxon>Actinomycetota</taxon>
        <taxon>Actinomycetes</taxon>
        <taxon>Kitasatosporales</taxon>
        <taxon>Streptomycetaceae</taxon>
        <taxon>Streptantibioticus</taxon>
    </lineage>
</organism>
<reference evidence="3" key="1">
    <citation type="submission" date="2023-05" db="EMBL/GenBank/DDBJ databases">
        <title>Streptantibioticus silvisoli sp. nov., acidotolerant actinomycetes 1 from pine litter.</title>
        <authorList>
            <person name="Swiecimska M."/>
            <person name="Golinska P."/>
            <person name="Sangal V."/>
            <person name="Wachnowicz B."/>
            <person name="Goodfellow M."/>
        </authorList>
    </citation>
    <scope>NUCLEOTIDE SEQUENCE</scope>
    <source>
        <strain evidence="3">SL13</strain>
    </source>
</reference>
<dbReference type="GO" id="GO:0046872">
    <property type="term" value="F:metal ion binding"/>
    <property type="evidence" value="ECO:0007669"/>
    <property type="project" value="InterPro"/>
</dbReference>
<evidence type="ECO:0000259" key="2">
    <source>
        <dbReference type="Pfam" id="PF11716"/>
    </source>
</evidence>
<comment type="caution">
    <text evidence="3">The sequence shown here is derived from an EMBL/GenBank/DDBJ whole genome shotgun (WGS) entry which is preliminary data.</text>
</comment>
<dbReference type="PANTHER" id="PTHR40758:SF1">
    <property type="entry name" value="CONSERVED PROTEIN"/>
    <property type="match status" value="1"/>
</dbReference>
<dbReference type="RefSeq" id="WP_271314148.1">
    <property type="nucleotide sequence ID" value="NZ_JABXJJ020000028.1"/>
</dbReference>
<dbReference type="GO" id="GO:0005886">
    <property type="term" value="C:plasma membrane"/>
    <property type="evidence" value="ECO:0007669"/>
    <property type="project" value="TreeGrafter"/>
</dbReference>
<dbReference type="NCBIfam" id="TIGR03083">
    <property type="entry name" value="maleylpyruvate isomerase family mycothiol-dependent enzyme"/>
    <property type="match status" value="1"/>
</dbReference>
<feature type="domain" description="Mycothiol-dependent maleylpyruvate isomerase metal-binding" evidence="2">
    <location>
        <begin position="17"/>
        <end position="127"/>
    </location>
</feature>